<protein>
    <submittedName>
        <fullName evidence="1">Uncharacterized protein</fullName>
    </submittedName>
</protein>
<dbReference type="AlphaFoldDB" id="D8PCJ0"/>
<reference evidence="1 2" key="1">
    <citation type="journal article" date="2010" name="Proc. Natl. Acad. Sci. U.S.A.">
        <title>A Nitrospira metagenome illuminates the physiology and evolution of globally important nitrite-oxidizing bacteria.</title>
        <authorList>
            <person name="Lucker S."/>
            <person name="Wagner M."/>
            <person name="Maixner F."/>
            <person name="Pelletier E."/>
            <person name="Koch H."/>
            <person name="Vacherie B."/>
            <person name="Rattei T."/>
            <person name="Sinninghe Damste J."/>
            <person name="Spieck E."/>
            <person name="Le Paslier D."/>
            <person name="Daims H."/>
        </authorList>
    </citation>
    <scope>NUCLEOTIDE SEQUENCE [LARGE SCALE GENOMIC DNA]</scope>
</reference>
<dbReference type="Proteomes" id="UP000001660">
    <property type="component" value="Chromosome"/>
</dbReference>
<accession>D8PCJ0</accession>
<dbReference type="KEGG" id="nde:NIDE1192"/>
<sequence>MCQEPKWCDRQKAPSRAILRAIELRVSIRYFLLCKMEQWLQEKASGGTLFCNIDE</sequence>
<dbReference type="HOGENOM" id="CLU_3023503_0_0_0"/>
<keyword evidence="2" id="KW-1185">Reference proteome</keyword>
<gene>
    <name evidence="1" type="ORF">NIDE1192</name>
</gene>
<name>D8PCJ0_9BACT</name>
<evidence type="ECO:0000313" key="2">
    <source>
        <dbReference type="Proteomes" id="UP000001660"/>
    </source>
</evidence>
<organism evidence="1 2">
    <name type="scientific">Nitrospira defluvii</name>
    <dbReference type="NCBI Taxonomy" id="330214"/>
    <lineage>
        <taxon>Bacteria</taxon>
        <taxon>Pseudomonadati</taxon>
        <taxon>Nitrospirota</taxon>
        <taxon>Nitrospiria</taxon>
        <taxon>Nitrospirales</taxon>
        <taxon>Nitrospiraceae</taxon>
        <taxon>Nitrospira</taxon>
    </lineage>
</organism>
<proteinExistence type="predicted"/>
<dbReference type="EMBL" id="FP929003">
    <property type="protein sequence ID" value="CBK40949.1"/>
    <property type="molecule type" value="Genomic_DNA"/>
</dbReference>
<evidence type="ECO:0000313" key="1">
    <source>
        <dbReference type="EMBL" id="CBK40949.1"/>
    </source>
</evidence>